<feature type="coiled-coil region" evidence="1">
    <location>
        <begin position="433"/>
        <end position="460"/>
    </location>
</feature>
<protein>
    <submittedName>
        <fullName evidence="3">Uncharacterized protein</fullName>
    </submittedName>
</protein>
<proteinExistence type="predicted"/>
<evidence type="ECO:0000256" key="1">
    <source>
        <dbReference type="SAM" id="Coils"/>
    </source>
</evidence>
<organism evidence="3 4">
    <name type="scientific">Stegodyphus mimosarum</name>
    <name type="common">African social velvet spider</name>
    <dbReference type="NCBI Taxonomy" id="407821"/>
    <lineage>
        <taxon>Eukaryota</taxon>
        <taxon>Metazoa</taxon>
        <taxon>Ecdysozoa</taxon>
        <taxon>Arthropoda</taxon>
        <taxon>Chelicerata</taxon>
        <taxon>Arachnida</taxon>
        <taxon>Araneae</taxon>
        <taxon>Araneomorphae</taxon>
        <taxon>Entelegynae</taxon>
        <taxon>Eresoidea</taxon>
        <taxon>Eresidae</taxon>
        <taxon>Stegodyphus</taxon>
    </lineage>
</organism>
<evidence type="ECO:0000313" key="4">
    <source>
        <dbReference type="Proteomes" id="UP000054359"/>
    </source>
</evidence>
<feature type="region of interest" description="Disordered" evidence="2">
    <location>
        <begin position="279"/>
        <end position="345"/>
    </location>
</feature>
<feature type="non-terminal residue" evidence="3">
    <location>
        <position position="620"/>
    </location>
</feature>
<gene>
    <name evidence="3" type="ORF">X975_13785</name>
</gene>
<dbReference type="EMBL" id="KK119668">
    <property type="protein sequence ID" value="KFM76364.1"/>
    <property type="molecule type" value="Genomic_DNA"/>
</dbReference>
<keyword evidence="4" id="KW-1185">Reference proteome</keyword>
<evidence type="ECO:0000256" key="2">
    <source>
        <dbReference type="SAM" id="MobiDB-lite"/>
    </source>
</evidence>
<accession>A0A087UG75</accession>
<feature type="region of interest" description="Disordered" evidence="2">
    <location>
        <begin position="1"/>
        <end position="20"/>
    </location>
</feature>
<feature type="compositionally biased region" description="Polar residues" evidence="2">
    <location>
        <begin position="300"/>
        <end position="313"/>
    </location>
</feature>
<feature type="compositionally biased region" description="Basic residues" evidence="2">
    <location>
        <begin position="314"/>
        <end position="333"/>
    </location>
</feature>
<dbReference type="Proteomes" id="UP000054359">
    <property type="component" value="Unassembled WGS sequence"/>
</dbReference>
<evidence type="ECO:0000313" key="3">
    <source>
        <dbReference type="EMBL" id="KFM76364.1"/>
    </source>
</evidence>
<name>A0A087UG75_STEMI</name>
<feature type="compositionally biased region" description="Polar residues" evidence="2">
    <location>
        <begin position="334"/>
        <end position="345"/>
    </location>
</feature>
<feature type="compositionally biased region" description="Polar residues" evidence="2">
    <location>
        <begin position="279"/>
        <end position="289"/>
    </location>
</feature>
<sequence>MPSHGSLIITSSDDIPKVPHQPVNREAVDFLETDISLIFDPENVSNNIIRYKSLTGTEQQKKTFASPKEASPKFIKNLCCSHPAINDASYHDIQLDRDIPEMHVEPLGERQNSAVSPIRHFKKEPKIVSVPNQKTDIEVAKHFIEGFESLSQIQSPQSNQSKAFFVNHQHNVHTKTSVMRGKENKFSKNANVKDINVISPKNPSNFCFCPYKLAHLTDEIYLNDGCEMNKSASKSTNAYSEENVNCLFICNSNIFPSEDVVKLPENMACSDLSETGIKTHSLQDSNPSISPKAKQKSRKGNVSNGSIVKTCSPSKKHIRSTNHSRKQLSKRKSTSSCHKNVSSPSLKINSHCIGNTAESECIPFADICEYLKKQDEKLHLIQEKMSLLLQEQTQTKQKCEKDHVSKIIRAKNKLSECENLKDIETNSYFLQYLKEQNDKIESLQNQINLLLRQKSENQETGTQIDTSSSKDSVVKIVSESAQVLSSENINSEADDASVPKTTENKATCSISTMTSFTFNNDFRHMDSKKCFAVMTDFVQYHKAASVKNVQCAEMCEESATVKKAVGKDIHSQDVISSNNEINNLPLCKNIKNSSYFNLGKSGHINSQESSINSQESSMSN</sequence>
<keyword evidence="1" id="KW-0175">Coiled coil</keyword>
<dbReference type="AlphaFoldDB" id="A0A087UG75"/>
<reference evidence="3 4" key="1">
    <citation type="submission" date="2013-11" db="EMBL/GenBank/DDBJ databases">
        <title>Genome sequencing of Stegodyphus mimosarum.</title>
        <authorList>
            <person name="Bechsgaard J."/>
        </authorList>
    </citation>
    <scope>NUCLEOTIDE SEQUENCE [LARGE SCALE GENOMIC DNA]</scope>
</reference>